<dbReference type="WBParaSite" id="Hba_00089">
    <property type="protein sequence ID" value="Hba_00089"/>
    <property type="gene ID" value="Hba_00089"/>
</dbReference>
<protein>
    <submittedName>
        <fullName evidence="3">Transmembrane protein</fullName>
    </submittedName>
</protein>
<evidence type="ECO:0000313" key="3">
    <source>
        <dbReference type="WBParaSite" id="Hba_00089"/>
    </source>
</evidence>
<feature type="transmembrane region" description="Helical" evidence="1">
    <location>
        <begin position="87"/>
        <end position="108"/>
    </location>
</feature>
<evidence type="ECO:0000256" key="1">
    <source>
        <dbReference type="SAM" id="Phobius"/>
    </source>
</evidence>
<accession>A0A1I7W674</accession>
<feature type="transmembrane region" description="Helical" evidence="1">
    <location>
        <begin position="20"/>
        <end position="36"/>
    </location>
</feature>
<name>A0A1I7W674_HETBA</name>
<dbReference type="Proteomes" id="UP000095283">
    <property type="component" value="Unplaced"/>
</dbReference>
<evidence type="ECO:0000313" key="2">
    <source>
        <dbReference type="Proteomes" id="UP000095283"/>
    </source>
</evidence>
<proteinExistence type="predicted"/>
<feature type="transmembrane region" description="Helical" evidence="1">
    <location>
        <begin position="48"/>
        <end position="75"/>
    </location>
</feature>
<keyword evidence="1" id="KW-1133">Transmembrane helix</keyword>
<dbReference type="AlphaFoldDB" id="A0A1I7W674"/>
<feature type="transmembrane region" description="Helical" evidence="1">
    <location>
        <begin position="120"/>
        <end position="142"/>
    </location>
</feature>
<sequence length="151" mass="17606">MKEGDQKTNTMLSRSSNIVFLNYFILLVSYQSFLAHSHYDGGLDKQPYVFFVLLGVADIAFLLSVIWSAASTASFHRFENYEQMYNFFILIRNILHSSVMCLLLKMIFEGLLFVKLALSIYIPLYFVLIPLWTMLSIIVYDLTRRLHSIQQ</sequence>
<keyword evidence="2" id="KW-1185">Reference proteome</keyword>
<keyword evidence="1" id="KW-0472">Membrane</keyword>
<reference evidence="3" key="1">
    <citation type="submission" date="2016-11" db="UniProtKB">
        <authorList>
            <consortium name="WormBaseParasite"/>
        </authorList>
    </citation>
    <scope>IDENTIFICATION</scope>
</reference>
<keyword evidence="1" id="KW-0812">Transmembrane</keyword>
<organism evidence="2 3">
    <name type="scientific">Heterorhabditis bacteriophora</name>
    <name type="common">Entomopathogenic nematode worm</name>
    <dbReference type="NCBI Taxonomy" id="37862"/>
    <lineage>
        <taxon>Eukaryota</taxon>
        <taxon>Metazoa</taxon>
        <taxon>Ecdysozoa</taxon>
        <taxon>Nematoda</taxon>
        <taxon>Chromadorea</taxon>
        <taxon>Rhabditida</taxon>
        <taxon>Rhabditina</taxon>
        <taxon>Rhabditomorpha</taxon>
        <taxon>Strongyloidea</taxon>
        <taxon>Heterorhabditidae</taxon>
        <taxon>Heterorhabditis</taxon>
    </lineage>
</organism>